<gene>
    <name evidence="3" type="ORF">G3446_12785</name>
</gene>
<reference evidence="3 4" key="1">
    <citation type="submission" date="2020-02" db="EMBL/GenBank/DDBJ databases">
        <title>Genome sequences of Thiorhodococcus mannitoliphagus and Thiorhodococcus minor, purple sulfur photosynthetic bacteria in the gammaproteobacterial family, Chromatiaceae.</title>
        <authorList>
            <person name="Aviles F.A."/>
            <person name="Meyer T.E."/>
            <person name="Kyndt J.A."/>
        </authorList>
    </citation>
    <scope>NUCLEOTIDE SEQUENCE [LARGE SCALE GENOMIC DNA]</scope>
    <source>
        <strain evidence="3 4">DSM 11518</strain>
    </source>
</reference>
<feature type="coiled-coil region" evidence="2">
    <location>
        <begin position="64"/>
        <end position="91"/>
    </location>
</feature>
<organism evidence="3 4">
    <name type="scientific">Thiorhodococcus minor</name>
    <dbReference type="NCBI Taxonomy" id="57489"/>
    <lineage>
        <taxon>Bacteria</taxon>
        <taxon>Pseudomonadati</taxon>
        <taxon>Pseudomonadota</taxon>
        <taxon>Gammaproteobacteria</taxon>
        <taxon>Chromatiales</taxon>
        <taxon>Chromatiaceae</taxon>
        <taxon>Thiorhodococcus</taxon>
    </lineage>
</organism>
<comment type="similarity">
    <text evidence="1">Belongs to the transposase 8 family.</text>
</comment>
<dbReference type="InterPro" id="IPR002514">
    <property type="entry name" value="Transposase_8"/>
</dbReference>
<dbReference type="Pfam" id="PF01527">
    <property type="entry name" value="HTH_Tnp_1"/>
    <property type="match status" value="1"/>
</dbReference>
<dbReference type="RefSeq" id="WP_164453223.1">
    <property type="nucleotide sequence ID" value="NZ_JAAIJQ010000034.1"/>
</dbReference>
<dbReference type="Gene3D" id="1.10.10.10">
    <property type="entry name" value="Winged helix-like DNA-binding domain superfamily/Winged helix DNA-binding domain"/>
    <property type="match status" value="1"/>
</dbReference>
<dbReference type="InterPro" id="IPR036388">
    <property type="entry name" value="WH-like_DNA-bd_sf"/>
</dbReference>
<dbReference type="GO" id="GO:0003677">
    <property type="term" value="F:DNA binding"/>
    <property type="evidence" value="ECO:0007669"/>
    <property type="project" value="InterPro"/>
</dbReference>
<dbReference type="GO" id="GO:0006313">
    <property type="term" value="P:DNA transposition"/>
    <property type="evidence" value="ECO:0007669"/>
    <property type="project" value="InterPro"/>
</dbReference>
<dbReference type="AlphaFoldDB" id="A0A6M0JZ38"/>
<dbReference type="SUPFAM" id="SSF46689">
    <property type="entry name" value="Homeodomain-like"/>
    <property type="match status" value="1"/>
</dbReference>
<dbReference type="GO" id="GO:0004803">
    <property type="term" value="F:transposase activity"/>
    <property type="evidence" value="ECO:0007669"/>
    <property type="project" value="InterPro"/>
</dbReference>
<protein>
    <submittedName>
        <fullName evidence="3">Transposase</fullName>
    </submittedName>
</protein>
<name>A0A6M0JZ38_9GAMM</name>
<keyword evidence="2" id="KW-0175">Coiled coil</keyword>
<evidence type="ECO:0000256" key="2">
    <source>
        <dbReference type="SAM" id="Coils"/>
    </source>
</evidence>
<proteinExistence type="inferred from homology"/>
<evidence type="ECO:0000256" key="1">
    <source>
        <dbReference type="ARBA" id="ARBA00009964"/>
    </source>
</evidence>
<evidence type="ECO:0000313" key="4">
    <source>
        <dbReference type="Proteomes" id="UP000483379"/>
    </source>
</evidence>
<dbReference type="InterPro" id="IPR009057">
    <property type="entry name" value="Homeodomain-like_sf"/>
</dbReference>
<dbReference type="Proteomes" id="UP000483379">
    <property type="component" value="Unassembled WGS sequence"/>
</dbReference>
<evidence type="ECO:0000313" key="3">
    <source>
        <dbReference type="EMBL" id="NEV62756.1"/>
    </source>
</evidence>
<keyword evidence="4" id="KW-1185">Reference proteome</keyword>
<sequence>MRDTPVRFSPEDRERAARLVLQQQSEHPSQYAAITALAPEIGCAVETLRRWVRRYEQGPGKDGMADARERIAELKRAVLRLRQANEMLRKASAYLAQAELGPSAER</sequence>
<comment type="caution">
    <text evidence="3">The sequence shown here is derived from an EMBL/GenBank/DDBJ whole genome shotgun (WGS) entry which is preliminary data.</text>
</comment>
<accession>A0A6M0JZ38</accession>
<dbReference type="EMBL" id="JAAIJQ010000034">
    <property type="protein sequence ID" value="NEV62756.1"/>
    <property type="molecule type" value="Genomic_DNA"/>
</dbReference>